<name>A0A1B8RTE7_9CLOT</name>
<dbReference type="Pfam" id="PF02617">
    <property type="entry name" value="ClpS"/>
    <property type="match status" value="1"/>
</dbReference>
<dbReference type="AlphaFoldDB" id="A0A1B8RTE7"/>
<dbReference type="EMBL" id="MAPZ01000009">
    <property type="protein sequence ID" value="OBY12111.1"/>
    <property type="molecule type" value="Genomic_DNA"/>
</dbReference>
<comment type="function">
    <text evidence="1">Involved in the modulation of the specificity of the ClpAP-mediated ATP-dependent protein degradation.</text>
</comment>
<proteinExistence type="inferred from homology"/>
<dbReference type="FunFam" id="3.30.1390.10:FF:000002">
    <property type="entry name" value="ATP-dependent Clp protease adapter protein ClpS"/>
    <property type="match status" value="1"/>
</dbReference>
<dbReference type="GO" id="GO:0006508">
    <property type="term" value="P:proteolysis"/>
    <property type="evidence" value="ECO:0007669"/>
    <property type="project" value="UniProtKB-UniRule"/>
</dbReference>
<sequence length="99" mass="11272">MGASTSTIQKTRVKVKEPKRYKVIMHNDDFTSMEFVIFVLMNIFNKNEMEANDLMMKVHKGGSAIVGTYSYDIAKSKMEKTTALARQEGFPFKVTIEVV</sequence>
<dbReference type="InterPro" id="IPR003769">
    <property type="entry name" value="ClpS_core"/>
</dbReference>
<dbReference type="Gene3D" id="3.30.1390.10">
    <property type="match status" value="1"/>
</dbReference>
<dbReference type="PANTHER" id="PTHR33473">
    <property type="entry name" value="ATP-DEPENDENT CLP PROTEASE ADAPTER PROTEIN CLPS1, CHLOROPLASTIC"/>
    <property type="match status" value="1"/>
</dbReference>
<keyword evidence="3" id="KW-0645">Protease</keyword>
<dbReference type="InterPro" id="IPR022935">
    <property type="entry name" value="ClpS"/>
</dbReference>
<feature type="domain" description="Adaptor protein ClpS core" evidence="2">
    <location>
        <begin position="16"/>
        <end position="95"/>
    </location>
</feature>
<organism evidence="3 4">
    <name type="scientific">Clostridium paraputrificum</name>
    <dbReference type="NCBI Taxonomy" id="29363"/>
    <lineage>
        <taxon>Bacteria</taxon>
        <taxon>Bacillati</taxon>
        <taxon>Bacillota</taxon>
        <taxon>Clostridia</taxon>
        <taxon>Eubacteriales</taxon>
        <taxon>Clostridiaceae</taxon>
        <taxon>Clostridium</taxon>
    </lineage>
</organism>
<keyword evidence="4" id="KW-1185">Reference proteome</keyword>
<dbReference type="SUPFAM" id="SSF54736">
    <property type="entry name" value="ClpS-like"/>
    <property type="match status" value="1"/>
</dbReference>
<comment type="subunit">
    <text evidence="1">Binds to the N-terminal domain of the chaperone ClpA.</text>
</comment>
<dbReference type="eggNOG" id="COG2127">
    <property type="taxonomic scope" value="Bacteria"/>
</dbReference>
<dbReference type="RefSeq" id="WP_065254182.1">
    <property type="nucleotide sequence ID" value="NZ_JADMPW010000044.1"/>
</dbReference>
<dbReference type="InterPro" id="IPR014719">
    <property type="entry name" value="Ribosomal_bL12_C/ClpS-like"/>
</dbReference>
<evidence type="ECO:0000256" key="1">
    <source>
        <dbReference type="HAMAP-Rule" id="MF_00302"/>
    </source>
</evidence>
<keyword evidence="3" id="KW-0378">Hydrolase</keyword>
<comment type="similarity">
    <text evidence="1">Belongs to the ClpS family.</text>
</comment>
<gene>
    <name evidence="1" type="primary">clpS</name>
    <name evidence="3" type="ORF">CP373A1_00520</name>
</gene>
<evidence type="ECO:0000259" key="2">
    <source>
        <dbReference type="Pfam" id="PF02617"/>
    </source>
</evidence>
<evidence type="ECO:0000313" key="3">
    <source>
        <dbReference type="EMBL" id="OBY12111.1"/>
    </source>
</evidence>
<protein>
    <recommendedName>
        <fullName evidence="1">ATP-dependent Clp protease adapter protein ClpS</fullName>
    </recommendedName>
</protein>
<accession>A0A1B8RTE7</accession>
<dbReference type="GO" id="GO:0008233">
    <property type="term" value="F:peptidase activity"/>
    <property type="evidence" value="ECO:0007669"/>
    <property type="project" value="UniProtKB-KW"/>
</dbReference>
<dbReference type="HAMAP" id="MF_00302">
    <property type="entry name" value="ClpS"/>
    <property type="match status" value="1"/>
</dbReference>
<reference evidence="3 4" key="1">
    <citation type="submission" date="2016-06" db="EMBL/GenBank/DDBJ databases">
        <authorList>
            <person name="Kjaerup R.B."/>
            <person name="Dalgaard T.S."/>
            <person name="Juul-Madsen H.R."/>
        </authorList>
    </citation>
    <scope>NUCLEOTIDE SEQUENCE [LARGE SCALE GENOMIC DNA]</scope>
    <source>
        <strain evidence="3 4">373-A1</strain>
    </source>
</reference>
<dbReference type="Proteomes" id="UP000092714">
    <property type="component" value="Unassembled WGS sequence"/>
</dbReference>
<evidence type="ECO:0000313" key="4">
    <source>
        <dbReference type="Proteomes" id="UP000092714"/>
    </source>
</evidence>
<dbReference type="OrthoDB" id="9796121at2"/>
<dbReference type="GO" id="GO:0030163">
    <property type="term" value="P:protein catabolic process"/>
    <property type="evidence" value="ECO:0007669"/>
    <property type="project" value="InterPro"/>
</dbReference>
<comment type="caution">
    <text evidence="3">The sequence shown here is derived from an EMBL/GenBank/DDBJ whole genome shotgun (WGS) entry which is preliminary data.</text>
</comment>
<dbReference type="PANTHER" id="PTHR33473:SF19">
    <property type="entry name" value="ATP-DEPENDENT CLP PROTEASE ADAPTER PROTEIN CLPS"/>
    <property type="match status" value="1"/>
</dbReference>